<feature type="region of interest" description="Disordered" evidence="5">
    <location>
        <begin position="483"/>
        <end position="539"/>
    </location>
</feature>
<accession>A0A8T3DBK7</accession>
<dbReference type="AlphaFoldDB" id="A0A8T3DBK7"/>
<feature type="region of interest" description="Disordered" evidence="5">
    <location>
        <begin position="223"/>
        <end position="258"/>
    </location>
</feature>
<evidence type="ECO:0000256" key="5">
    <source>
        <dbReference type="SAM" id="MobiDB-lite"/>
    </source>
</evidence>
<feature type="region of interest" description="Disordered" evidence="5">
    <location>
        <begin position="711"/>
        <end position="741"/>
    </location>
</feature>
<evidence type="ECO:0000256" key="2">
    <source>
        <dbReference type="ARBA" id="ARBA00022553"/>
    </source>
</evidence>
<evidence type="ECO:0000256" key="3">
    <source>
        <dbReference type="ARBA" id="ARBA00022737"/>
    </source>
</evidence>
<evidence type="ECO:0008006" key="8">
    <source>
        <dbReference type="Google" id="ProtNLM"/>
    </source>
</evidence>
<protein>
    <recommendedName>
        <fullName evidence="8">Centrosomal protein of 68 kDa</fullName>
    </recommendedName>
</protein>
<keyword evidence="7" id="KW-1185">Reference proteome</keyword>
<dbReference type="PANTHER" id="PTHR14514:SF2">
    <property type="entry name" value="A-KINASE ANCHOR PROTEIN 6"/>
    <property type="match status" value="1"/>
</dbReference>
<keyword evidence="2" id="KW-0597">Phosphoprotein</keyword>
<sequence length="741" mass="82585">MALRVDKSFPELLSHMEPKGCGRWKTRIPLSIRSSHPGLPREGAQLIQGLPAKGTEKDKNGQKKTVTMAPISRYLTGRSQYMVRKPLIATDSHVSILKKTPIQEHLQQEVVAEESFGEVDILKDVEHQSCSLAEGNTDSYDFLTADTSSLSVSREDLTIPLATSDLRSWSPDDPGLNVEFQTCRVSRRCLSSPPVDVHSLSPNQMSPKWITTQRSSSLEACSTTSQFRRSKTEHKVVQSGGTSRNPRSLLAESKSRPPALHHMSPYQANYWACAIPKCLPPSPNRKSPSWDPDKEYEALLDYTYPLRPNQPSMLESTDSRLLQRTDPLLLDSGIELDRFCSSSNLSSTDQTLAGRRRGLKAAEQSSLAPKEHSHSKPFDSRLSGSWYSSMDQIGLSVESLLEIDGKHAHHWMSQQKQGIFVSGDPAPTFIPTSCVLPARKMVWDWDEEFYALPSQLQELQVLSQKLQTISEQVHKPIDTSWESLEKEMSPAQSSMTLVENKSREEGPVEERERPLEEGQETVSGGPCSPQFSGEGEGLEASLQRLSREVNRGSVTEVASFMGCLSGMSQSGPFWSEIQSRMPMDQGDEVTLPEAKKSLLQHIQVFSSNLEKLIVWLYKVVEKMECLAPPTAEIESVKSSLAEYKNFQREVSAQQPLTAAVLHTGEILLHSINSTSPVLKETLMQIERQSRALETHAEHLFSSILLAMDSLTEPSSSDPEVQISRPSSQQKDLNESGFTEQE</sequence>
<evidence type="ECO:0000313" key="7">
    <source>
        <dbReference type="Proteomes" id="UP000829720"/>
    </source>
</evidence>
<dbReference type="PANTHER" id="PTHR14514">
    <property type="entry name" value="PKA ANCHORING PROTEIN"/>
    <property type="match status" value="1"/>
</dbReference>
<name>A0A8T3DBK7_9TELE</name>
<reference evidence="6" key="1">
    <citation type="submission" date="2021-01" db="EMBL/GenBank/DDBJ databases">
        <authorList>
            <person name="Zahm M."/>
            <person name="Roques C."/>
            <person name="Cabau C."/>
            <person name="Klopp C."/>
            <person name="Donnadieu C."/>
            <person name="Jouanno E."/>
            <person name="Lampietro C."/>
            <person name="Louis A."/>
            <person name="Herpin A."/>
            <person name="Echchiki A."/>
            <person name="Berthelot C."/>
            <person name="Parey E."/>
            <person name="Roest-Crollius H."/>
            <person name="Braasch I."/>
            <person name="Postlethwait J."/>
            <person name="Bobe J."/>
            <person name="Montfort J."/>
            <person name="Bouchez O."/>
            <person name="Begum T."/>
            <person name="Mejri S."/>
            <person name="Adams A."/>
            <person name="Chen W.-J."/>
            <person name="Guiguen Y."/>
        </authorList>
    </citation>
    <scope>NUCLEOTIDE SEQUENCE</scope>
    <source>
        <tissue evidence="6">Blood</tissue>
    </source>
</reference>
<feature type="compositionally biased region" description="Basic and acidic residues" evidence="5">
    <location>
        <begin position="500"/>
        <end position="516"/>
    </location>
</feature>
<keyword evidence="3" id="KW-0677">Repeat</keyword>
<evidence type="ECO:0000256" key="4">
    <source>
        <dbReference type="ARBA" id="ARBA00023136"/>
    </source>
</evidence>
<dbReference type="Gene3D" id="1.20.58.60">
    <property type="match status" value="1"/>
</dbReference>
<keyword evidence="4" id="KW-0472">Membrane</keyword>
<organism evidence="6 7">
    <name type="scientific">Albula goreensis</name>
    <dbReference type="NCBI Taxonomy" id="1534307"/>
    <lineage>
        <taxon>Eukaryota</taxon>
        <taxon>Metazoa</taxon>
        <taxon>Chordata</taxon>
        <taxon>Craniata</taxon>
        <taxon>Vertebrata</taxon>
        <taxon>Euteleostomi</taxon>
        <taxon>Actinopterygii</taxon>
        <taxon>Neopterygii</taxon>
        <taxon>Teleostei</taxon>
        <taxon>Albuliformes</taxon>
        <taxon>Albulidae</taxon>
        <taxon>Albula</taxon>
    </lineage>
</organism>
<dbReference type="Proteomes" id="UP000829720">
    <property type="component" value="Unassembled WGS sequence"/>
</dbReference>
<feature type="compositionally biased region" description="Basic and acidic residues" evidence="5">
    <location>
        <begin position="369"/>
        <end position="379"/>
    </location>
</feature>
<feature type="compositionally biased region" description="Polar residues" evidence="5">
    <location>
        <begin position="490"/>
        <end position="499"/>
    </location>
</feature>
<comment type="subcellular location">
    <subcellularLocation>
        <location evidence="1">Endomembrane system</location>
    </subcellularLocation>
</comment>
<gene>
    <name evidence="6" type="ORF">AGOR_G00118080</name>
</gene>
<proteinExistence type="predicted"/>
<evidence type="ECO:0000313" key="6">
    <source>
        <dbReference type="EMBL" id="KAI1894663.1"/>
    </source>
</evidence>
<evidence type="ECO:0000256" key="1">
    <source>
        <dbReference type="ARBA" id="ARBA00004308"/>
    </source>
</evidence>
<feature type="region of interest" description="Disordered" evidence="5">
    <location>
        <begin position="344"/>
        <end position="380"/>
    </location>
</feature>
<dbReference type="SUPFAM" id="SSF46966">
    <property type="entry name" value="Spectrin repeat"/>
    <property type="match status" value="1"/>
</dbReference>
<comment type="caution">
    <text evidence="6">The sequence shown here is derived from an EMBL/GenBank/DDBJ whole genome shotgun (WGS) entry which is preliminary data.</text>
</comment>
<dbReference type="OrthoDB" id="9448174at2759"/>
<dbReference type="EMBL" id="JAERUA010000010">
    <property type="protein sequence ID" value="KAI1894663.1"/>
    <property type="molecule type" value="Genomic_DNA"/>
</dbReference>